<dbReference type="InterPro" id="IPR036514">
    <property type="entry name" value="SGNH_hydro_sf"/>
</dbReference>
<dbReference type="InterPro" id="IPR001087">
    <property type="entry name" value="GDSL"/>
</dbReference>
<name>A0AAP0QS34_9ROSI</name>
<keyword evidence="5" id="KW-0732">Signal</keyword>
<comment type="similarity">
    <text evidence="1">Belongs to the 'GDSL' lipolytic enzyme family.</text>
</comment>
<gene>
    <name evidence="6" type="ORF">WN944_002108</name>
</gene>
<evidence type="ECO:0000256" key="5">
    <source>
        <dbReference type="SAM" id="SignalP"/>
    </source>
</evidence>
<dbReference type="CDD" id="cd01837">
    <property type="entry name" value="SGNH_plant_lipase_like"/>
    <property type="match status" value="1"/>
</dbReference>
<dbReference type="PANTHER" id="PTHR45648:SF106">
    <property type="entry name" value="ANTHER-SPECIFIC PROLINE-RICH PROTEIN APG"/>
    <property type="match status" value="1"/>
</dbReference>
<evidence type="ECO:0008006" key="8">
    <source>
        <dbReference type="Google" id="ProtNLM"/>
    </source>
</evidence>
<keyword evidence="4" id="KW-0443">Lipid metabolism</keyword>
<dbReference type="Gene3D" id="3.40.50.1110">
    <property type="entry name" value="SGNH hydrolase"/>
    <property type="match status" value="1"/>
</dbReference>
<proteinExistence type="inferred from homology"/>
<dbReference type="Pfam" id="PF00657">
    <property type="entry name" value="Lipase_GDSL"/>
    <property type="match status" value="1"/>
</dbReference>
<dbReference type="InterPro" id="IPR051058">
    <property type="entry name" value="GDSL_Est/Lipase"/>
</dbReference>
<feature type="signal peptide" evidence="5">
    <location>
        <begin position="1"/>
        <end position="27"/>
    </location>
</feature>
<keyword evidence="3" id="KW-0442">Lipid degradation</keyword>
<evidence type="ECO:0000256" key="2">
    <source>
        <dbReference type="ARBA" id="ARBA00022801"/>
    </source>
</evidence>
<dbReference type="GO" id="GO:0016042">
    <property type="term" value="P:lipid catabolic process"/>
    <property type="evidence" value="ECO:0007669"/>
    <property type="project" value="UniProtKB-KW"/>
</dbReference>
<evidence type="ECO:0000313" key="7">
    <source>
        <dbReference type="Proteomes" id="UP001428341"/>
    </source>
</evidence>
<evidence type="ECO:0000256" key="4">
    <source>
        <dbReference type="ARBA" id="ARBA00023098"/>
    </source>
</evidence>
<evidence type="ECO:0000313" key="6">
    <source>
        <dbReference type="EMBL" id="KAK9209740.1"/>
    </source>
</evidence>
<accession>A0AAP0QS34</accession>
<feature type="chain" id="PRO_5042816077" description="GDSL esterase/lipase At5g55050-like" evidence="5">
    <location>
        <begin position="28"/>
        <end position="363"/>
    </location>
</feature>
<dbReference type="GO" id="GO:0016788">
    <property type="term" value="F:hydrolase activity, acting on ester bonds"/>
    <property type="evidence" value="ECO:0007669"/>
    <property type="project" value="InterPro"/>
</dbReference>
<organism evidence="6 7">
    <name type="scientific">Citrus x changshan-huyou</name>
    <dbReference type="NCBI Taxonomy" id="2935761"/>
    <lineage>
        <taxon>Eukaryota</taxon>
        <taxon>Viridiplantae</taxon>
        <taxon>Streptophyta</taxon>
        <taxon>Embryophyta</taxon>
        <taxon>Tracheophyta</taxon>
        <taxon>Spermatophyta</taxon>
        <taxon>Magnoliopsida</taxon>
        <taxon>eudicotyledons</taxon>
        <taxon>Gunneridae</taxon>
        <taxon>Pentapetalae</taxon>
        <taxon>rosids</taxon>
        <taxon>malvids</taxon>
        <taxon>Sapindales</taxon>
        <taxon>Rutaceae</taxon>
        <taxon>Aurantioideae</taxon>
        <taxon>Citrus</taxon>
    </lineage>
</organism>
<dbReference type="InterPro" id="IPR035669">
    <property type="entry name" value="SGNH_plant_lipase-like"/>
</dbReference>
<evidence type="ECO:0000256" key="3">
    <source>
        <dbReference type="ARBA" id="ARBA00022963"/>
    </source>
</evidence>
<reference evidence="6 7" key="1">
    <citation type="submission" date="2024-05" db="EMBL/GenBank/DDBJ databases">
        <title>Haplotype-resolved chromosome-level genome assembly of Huyou (Citrus changshanensis).</title>
        <authorList>
            <person name="Miao C."/>
            <person name="Chen W."/>
            <person name="Wu Y."/>
            <person name="Wang L."/>
            <person name="Zhao S."/>
            <person name="Grierson D."/>
            <person name="Xu C."/>
            <person name="Chen K."/>
        </authorList>
    </citation>
    <scope>NUCLEOTIDE SEQUENCE [LARGE SCALE GENOMIC DNA]</scope>
    <source>
        <strain evidence="6">01-14</strain>
        <tissue evidence="6">Leaf</tissue>
    </source>
</reference>
<dbReference type="EMBL" id="JBCGBO010000004">
    <property type="protein sequence ID" value="KAK9209740.1"/>
    <property type="molecule type" value="Genomic_DNA"/>
</dbReference>
<dbReference type="Proteomes" id="UP001428341">
    <property type="component" value="Unassembled WGS sequence"/>
</dbReference>
<dbReference type="PANTHER" id="PTHR45648">
    <property type="entry name" value="GDSL LIPASE/ACYLHYDROLASE FAMILY PROTEIN (AFU_ORTHOLOGUE AFUA_4G14700)"/>
    <property type="match status" value="1"/>
</dbReference>
<keyword evidence="7" id="KW-1185">Reference proteome</keyword>
<evidence type="ECO:0000256" key="1">
    <source>
        <dbReference type="ARBA" id="ARBA00008668"/>
    </source>
</evidence>
<dbReference type="SUPFAM" id="SSF52266">
    <property type="entry name" value="SGNH hydrolase"/>
    <property type="match status" value="1"/>
</dbReference>
<protein>
    <recommendedName>
        <fullName evidence="8">GDSL esterase/lipase At5g55050-like</fullName>
    </recommendedName>
</protein>
<comment type="caution">
    <text evidence="6">The sequence shown here is derived from an EMBL/GenBank/DDBJ whole genome shotgun (WGS) entry which is preliminary data.</text>
</comment>
<dbReference type="AlphaFoldDB" id="A0AAP0QS34"/>
<keyword evidence="2" id="KW-0378">Hydrolase</keyword>
<sequence length="363" mass="39875">MASNVFLKFFFFFILALFYLSFNSSEAQMVPAVFVFGDSLVDVGNNNYLPLSIAKADFPHNGIDFPTKKPTGRFSNGKNAADFIAEKVGLPSSPPYLALKSNKNKASFLTGVSFASGGAGIFNSSDQALAQSITLTKQVDYYGTVHEDLVQQMGPSAAQQHLSKSLFAIVVGSNDIFDYSGKSDLRKKSTPEQFVNLMAATLKGQLKRLYGYGARKFVCVGLGVIGCIPAQRIKSQTEECNEEASHWSVMYNEALKSMLQELKSELNGMTYTYFDTYSVMQSINQNPTPQGFTEVKSACCGLGRLKAKVPCIPISSVCSNRSNHVFWDLYHPTQATARIFVDTIFDGPSQYTFPINLRNLIAA</sequence>